<dbReference type="GO" id="GO:0046872">
    <property type="term" value="F:metal ion binding"/>
    <property type="evidence" value="ECO:0007669"/>
    <property type="project" value="UniProtKB-KW"/>
</dbReference>
<evidence type="ECO:0000313" key="7">
    <source>
        <dbReference type="Proteomes" id="UP000267469"/>
    </source>
</evidence>
<evidence type="ECO:0000256" key="2">
    <source>
        <dbReference type="ARBA" id="ARBA00022723"/>
    </source>
</evidence>
<feature type="domain" description="Cytochrome c" evidence="5">
    <location>
        <begin position="78"/>
        <end position="167"/>
    </location>
</feature>
<dbReference type="Pfam" id="PF00034">
    <property type="entry name" value="Cytochrom_C"/>
    <property type="match status" value="1"/>
</dbReference>
<dbReference type="EMBL" id="RJTM01000160">
    <property type="protein sequence ID" value="RNL77421.1"/>
    <property type="molecule type" value="Genomic_DNA"/>
</dbReference>
<evidence type="ECO:0000256" key="3">
    <source>
        <dbReference type="ARBA" id="ARBA00023004"/>
    </source>
</evidence>
<dbReference type="PROSITE" id="PS51257">
    <property type="entry name" value="PROKAR_LIPOPROTEIN"/>
    <property type="match status" value="1"/>
</dbReference>
<gene>
    <name evidence="6" type="ORF">ED312_20930</name>
</gene>
<keyword evidence="7" id="KW-1185">Reference proteome</keyword>
<proteinExistence type="predicted"/>
<dbReference type="GO" id="GO:0009055">
    <property type="term" value="F:electron transfer activity"/>
    <property type="evidence" value="ECO:0007669"/>
    <property type="project" value="InterPro"/>
</dbReference>
<comment type="caution">
    <text evidence="6">The sequence shown here is derived from an EMBL/GenBank/DDBJ whole genome shotgun (WGS) entry which is preliminary data.</text>
</comment>
<sequence length="167" mass="18575">MSTIKKTMLLLFGILLTACGGTPEKKEKFTYERTPAQKETKTVNKVAGNKATGDLTDLDNKGIGPVKNIELGTDIDQDMAKAGQALFKEKCMLCHKPDKKFIGPAPKGILDRRSPEWVMNMILNPEVMVKEDPIAKQLLIDHNGSPMANQGLTEEEARKVLEYFRTL</sequence>
<keyword evidence="3 4" id="KW-0408">Iron</keyword>
<name>A0A3N0DPL1_SINP1</name>
<dbReference type="AlphaFoldDB" id="A0A3N0DPL1"/>
<evidence type="ECO:0000256" key="1">
    <source>
        <dbReference type="ARBA" id="ARBA00022617"/>
    </source>
</evidence>
<dbReference type="GO" id="GO:0020037">
    <property type="term" value="F:heme binding"/>
    <property type="evidence" value="ECO:0007669"/>
    <property type="project" value="InterPro"/>
</dbReference>
<evidence type="ECO:0000256" key="4">
    <source>
        <dbReference type="PROSITE-ProRule" id="PRU00433"/>
    </source>
</evidence>
<evidence type="ECO:0000259" key="5">
    <source>
        <dbReference type="PROSITE" id="PS51007"/>
    </source>
</evidence>
<keyword evidence="2 4" id="KW-0479">Metal-binding</keyword>
<evidence type="ECO:0000313" key="6">
    <source>
        <dbReference type="EMBL" id="RNL77421.1"/>
    </source>
</evidence>
<protein>
    <submittedName>
        <fullName evidence="6">Cytochrome c</fullName>
    </submittedName>
</protein>
<dbReference type="PROSITE" id="PS51007">
    <property type="entry name" value="CYTC"/>
    <property type="match status" value="1"/>
</dbReference>
<reference evidence="6 7" key="1">
    <citation type="submission" date="2018-10" db="EMBL/GenBank/DDBJ databases">
        <title>Sinomicrobium pectinilyticum sp. nov., a pectinase-producing bacterium isolated from alkaline and saline soil, and emended description of the genus Sinomicrobium.</title>
        <authorList>
            <person name="Cheng B."/>
            <person name="Li C."/>
            <person name="Lai Q."/>
            <person name="Du M."/>
            <person name="Shao Z."/>
            <person name="Xu P."/>
            <person name="Yang C."/>
        </authorList>
    </citation>
    <scope>NUCLEOTIDE SEQUENCE [LARGE SCALE GENOMIC DNA]</scope>
    <source>
        <strain evidence="6 7">5DNS001</strain>
    </source>
</reference>
<dbReference type="InterPro" id="IPR009056">
    <property type="entry name" value="Cyt_c-like_dom"/>
</dbReference>
<accession>A0A3N0DPL1</accession>
<organism evidence="6 7">
    <name type="scientific">Sinomicrobium pectinilyticum</name>
    <dbReference type="NCBI Taxonomy" id="1084421"/>
    <lineage>
        <taxon>Bacteria</taxon>
        <taxon>Pseudomonadati</taxon>
        <taxon>Bacteroidota</taxon>
        <taxon>Flavobacteriia</taxon>
        <taxon>Flavobacteriales</taxon>
        <taxon>Flavobacteriaceae</taxon>
        <taxon>Sinomicrobium</taxon>
    </lineage>
</organism>
<dbReference type="Gene3D" id="1.10.760.10">
    <property type="entry name" value="Cytochrome c-like domain"/>
    <property type="match status" value="1"/>
</dbReference>
<dbReference type="InterPro" id="IPR036909">
    <property type="entry name" value="Cyt_c-like_dom_sf"/>
</dbReference>
<dbReference type="RefSeq" id="WP_123217992.1">
    <property type="nucleotide sequence ID" value="NZ_RJTM01000160.1"/>
</dbReference>
<dbReference type="SUPFAM" id="SSF46626">
    <property type="entry name" value="Cytochrome c"/>
    <property type="match status" value="1"/>
</dbReference>
<keyword evidence="1 4" id="KW-0349">Heme</keyword>
<dbReference type="OrthoDB" id="955119at2"/>
<dbReference type="Proteomes" id="UP000267469">
    <property type="component" value="Unassembled WGS sequence"/>
</dbReference>